<name>A0A0M8MZ76_ESCWE</name>
<reference evidence="3 4" key="1">
    <citation type="submission" date="2015-07" db="EMBL/GenBank/DDBJ databases">
        <title>The genome of the fungus Escovopsis weberi, a specialized disease agent of ant agriculture.</title>
        <authorList>
            <person name="de Man T.J."/>
            <person name="Stajich J.E."/>
            <person name="Kubicek C.P."/>
            <person name="Chenthamara K."/>
            <person name="Atanasova L."/>
            <person name="Druzhinina I.S."/>
            <person name="Birnbaum S."/>
            <person name="Barribeau S.M."/>
            <person name="Teiling C."/>
            <person name="Suen G."/>
            <person name="Currie C."/>
            <person name="Gerardo N.M."/>
        </authorList>
    </citation>
    <scope>NUCLEOTIDE SEQUENCE [LARGE SCALE GENOMIC DNA]</scope>
</reference>
<feature type="signal peptide" evidence="2">
    <location>
        <begin position="1"/>
        <end position="18"/>
    </location>
</feature>
<proteinExistence type="predicted"/>
<dbReference type="EMBL" id="LGSR01000006">
    <property type="protein sequence ID" value="KOS21788.1"/>
    <property type="molecule type" value="Genomic_DNA"/>
</dbReference>
<sequence>MATPLVAAIYALVAQARGTVNPAAATTMLLNVSCLAFNDTEHRVASHAFTISNEGDEGRRLQDHDRTNTFFNFSLSPRTKTTAPWTPPPCPTATSRSTPRSASARLKFATVEVSATDPIGVDARRLAVWSGFIAINGSDCTALALPYMGAAGSVREHTVVSATRGAWVSVTTDPDASPVHALGARDAATVIGQLFTFPARVVPRGRLPTSWDGQLDSGKFAPPGRDRVLFRALAILGDPDSEADWYESQTGAFSIRYE</sequence>
<evidence type="ECO:0000256" key="1">
    <source>
        <dbReference type="SAM" id="MobiDB-lite"/>
    </source>
</evidence>
<dbReference type="Proteomes" id="UP000053831">
    <property type="component" value="Unassembled WGS sequence"/>
</dbReference>
<comment type="caution">
    <text evidence="3">The sequence shown here is derived from an EMBL/GenBank/DDBJ whole genome shotgun (WGS) entry which is preliminary data.</text>
</comment>
<evidence type="ECO:0000313" key="4">
    <source>
        <dbReference type="Proteomes" id="UP000053831"/>
    </source>
</evidence>
<evidence type="ECO:0000256" key="2">
    <source>
        <dbReference type="SAM" id="SignalP"/>
    </source>
</evidence>
<gene>
    <name evidence="3" type="ORF">ESCO_001548</name>
</gene>
<feature type="compositionally biased region" description="Low complexity" evidence="1">
    <location>
        <begin position="92"/>
        <end position="101"/>
    </location>
</feature>
<dbReference type="OrthoDB" id="10256524at2759"/>
<feature type="region of interest" description="Disordered" evidence="1">
    <location>
        <begin position="78"/>
        <end position="101"/>
    </location>
</feature>
<evidence type="ECO:0000313" key="3">
    <source>
        <dbReference type="EMBL" id="KOS21788.1"/>
    </source>
</evidence>
<keyword evidence="2" id="KW-0732">Signal</keyword>
<dbReference type="AlphaFoldDB" id="A0A0M8MZ76"/>
<feature type="chain" id="PRO_5005818821" evidence="2">
    <location>
        <begin position="19"/>
        <end position="258"/>
    </location>
</feature>
<accession>A0A0M8MZ76</accession>
<keyword evidence="4" id="KW-1185">Reference proteome</keyword>
<organism evidence="3 4">
    <name type="scientific">Escovopsis weberi</name>
    <dbReference type="NCBI Taxonomy" id="150374"/>
    <lineage>
        <taxon>Eukaryota</taxon>
        <taxon>Fungi</taxon>
        <taxon>Dikarya</taxon>
        <taxon>Ascomycota</taxon>
        <taxon>Pezizomycotina</taxon>
        <taxon>Sordariomycetes</taxon>
        <taxon>Hypocreomycetidae</taxon>
        <taxon>Hypocreales</taxon>
        <taxon>Hypocreaceae</taxon>
        <taxon>Escovopsis</taxon>
    </lineage>
</organism>
<protein>
    <submittedName>
        <fullName evidence="3">Uncharacterized protein</fullName>
    </submittedName>
</protein>
<dbReference type="STRING" id="150374.A0A0M8MZ76"/>